<feature type="domain" description="Chitin-binding type-3" evidence="4">
    <location>
        <begin position="181"/>
        <end position="224"/>
    </location>
</feature>
<feature type="region of interest" description="Disordered" evidence="2">
    <location>
        <begin position="159"/>
        <end position="189"/>
    </location>
</feature>
<evidence type="ECO:0000256" key="2">
    <source>
        <dbReference type="SAM" id="MobiDB-lite"/>
    </source>
</evidence>
<feature type="region of interest" description="Disordered" evidence="2">
    <location>
        <begin position="84"/>
        <end position="120"/>
    </location>
</feature>
<proteinExistence type="predicted"/>
<dbReference type="AlphaFoldDB" id="A0AAJ4TKS7"/>
<feature type="compositionally biased region" description="Low complexity" evidence="2">
    <location>
        <begin position="86"/>
        <end position="118"/>
    </location>
</feature>
<keyword evidence="6" id="KW-1185">Reference proteome</keyword>
<feature type="domain" description="Chitin-binding type-3" evidence="4">
    <location>
        <begin position="26"/>
        <end position="78"/>
    </location>
</feature>
<dbReference type="SMART" id="SM00495">
    <property type="entry name" value="ChtBD3"/>
    <property type="match status" value="3"/>
</dbReference>
<dbReference type="KEGG" id="fsr:KQR59_07890"/>
<protein>
    <recommendedName>
        <fullName evidence="4">Chitin-binding type-3 domain-containing protein</fullName>
    </recommendedName>
</protein>
<dbReference type="GO" id="GO:0005576">
    <property type="term" value="C:extracellular region"/>
    <property type="evidence" value="ECO:0007669"/>
    <property type="project" value="InterPro"/>
</dbReference>
<sequence length="612" mass="66785">MRSKKKILISSILAAIFCYVVPANSATTYQQGKSYTAGQIVVGTDGNQYQCKPFPASGWCGMSASHYAPGSGSHWQDAWTEISNANTSDNNQTPTDNTNTNTNNSNPGNSSSSNTSGSWQANKVFVGGDQVTYNGKAYKAKWWTKGDTPGSANVWELIESPNTDDSTNNNNTQDSVNNSDNQSWDSNKTYSQKGDVVEYKGILYENQWWTKGDTPGNAQVWKKIGPAPDSDDNSNNTEDTNNVVKAAVTVTGLGQNTETVIFTSIQDSTLVKSYEFKDGTNEINLPVGNYSIIDASPESSKLLKLDGEIVAVTKDAQITLAYENYTSDEDHSEVTNSELEKLLPFSDFEKAFPYATNGACTAKNNGLKGLYDGLIAAAANFPSFANPEAIPDRVAQSQQQKIELAKREIAAFLANVSQETNGGWATAPGGKYAWGLCFIEEVGCQNGGCSQYTDQNPRNPAHKGVPGQFYHGRGMIQLSWNYNYGLFQDFYNEKFAGNNPINLLANPGLVLRDYKIAWTSALWFWMTPQPPKPSAHDALLGIWRPSNDDLNANRVPGFGMTANIINGGIECNKGGNTESYQVSNRNNFYTRLADIIGTSTGDNLGCRNMRSY</sequence>
<dbReference type="PANTHER" id="PTHR22595">
    <property type="entry name" value="CHITINASE-RELATED"/>
    <property type="match status" value="1"/>
</dbReference>
<feature type="chain" id="PRO_5042556600" description="Chitin-binding type-3 domain-containing protein" evidence="3">
    <location>
        <begin position="26"/>
        <end position="612"/>
    </location>
</feature>
<evidence type="ECO:0000313" key="6">
    <source>
        <dbReference type="Proteomes" id="UP000683421"/>
    </source>
</evidence>
<dbReference type="GO" id="GO:0006032">
    <property type="term" value="P:chitin catabolic process"/>
    <property type="evidence" value="ECO:0007669"/>
    <property type="project" value="InterPro"/>
</dbReference>
<gene>
    <name evidence="5" type="ORF">KQR59_07890</name>
</gene>
<evidence type="ECO:0000256" key="1">
    <source>
        <dbReference type="ARBA" id="ARBA00023157"/>
    </source>
</evidence>
<name>A0AAJ4TKS7_9GAMM</name>
<dbReference type="GO" id="GO:0030246">
    <property type="term" value="F:carbohydrate binding"/>
    <property type="evidence" value="ECO:0007669"/>
    <property type="project" value="InterPro"/>
</dbReference>
<dbReference type="GO" id="GO:0005975">
    <property type="term" value="P:carbohydrate metabolic process"/>
    <property type="evidence" value="ECO:0007669"/>
    <property type="project" value="InterPro"/>
</dbReference>
<dbReference type="Proteomes" id="UP000683421">
    <property type="component" value="Chromosome"/>
</dbReference>
<dbReference type="PANTHER" id="PTHR22595:SF79">
    <property type="entry name" value="CHITINASE 12"/>
    <property type="match status" value="1"/>
</dbReference>
<accession>A0AAJ4TKS7</accession>
<feature type="signal peptide" evidence="3">
    <location>
        <begin position="1"/>
        <end position="25"/>
    </location>
</feature>
<dbReference type="RefSeq" id="WP_216692007.1">
    <property type="nucleotide sequence ID" value="NZ_CP076680.1"/>
</dbReference>
<keyword evidence="3" id="KW-0732">Signal</keyword>
<dbReference type="EMBL" id="CP076680">
    <property type="protein sequence ID" value="QWU99012.1"/>
    <property type="molecule type" value="Genomic_DNA"/>
</dbReference>
<dbReference type="CDD" id="cd00325">
    <property type="entry name" value="chitinase_GH19"/>
    <property type="match status" value="1"/>
</dbReference>
<evidence type="ECO:0000256" key="3">
    <source>
        <dbReference type="SAM" id="SignalP"/>
    </source>
</evidence>
<reference evidence="5 6" key="1">
    <citation type="submission" date="2021-06" db="EMBL/GenBank/DDBJ databases">
        <title>Ulceroglandular infection and bacteremia caused by Francisella salimarina in an immunocompromised patient, France.</title>
        <authorList>
            <person name="Hennebique A."/>
            <person name="Caspar Y."/>
            <person name="Maurin M."/>
            <person name="Boisset S."/>
            <person name="Pelloux I."/>
            <person name="Gallego-Hernanz M.P."/>
            <person name="Burucoa C."/>
            <person name="Cazenave-Roblot F."/>
            <person name="Plouzeau C."/>
            <person name="Rammaert B."/>
        </authorList>
    </citation>
    <scope>NUCLEOTIDE SEQUENCE [LARGE SCALE GENOMIC DNA]</scope>
    <source>
        <strain evidence="5 6">CHUGA-F75</strain>
    </source>
</reference>
<organism evidence="5 6">
    <name type="scientific">Francisella salimarina</name>
    <dbReference type="NCBI Taxonomy" id="2599927"/>
    <lineage>
        <taxon>Bacteria</taxon>
        <taxon>Pseudomonadati</taxon>
        <taxon>Pseudomonadota</taxon>
        <taxon>Gammaproteobacteria</taxon>
        <taxon>Thiotrichales</taxon>
        <taxon>Francisellaceae</taxon>
        <taxon>Francisella</taxon>
    </lineage>
</organism>
<feature type="domain" description="Chitin-binding type-3" evidence="4">
    <location>
        <begin position="116"/>
        <end position="158"/>
    </location>
</feature>
<dbReference type="GO" id="GO:0016998">
    <property type="term" value="P:cell wall macromolecule catabolic process"/>
    <property type="evidence" value="ECO:0007669"/>
    <property type="project" value="InterPro"/>
</dbReference>
<dbReference type="CDD" id="cd12215">
    <property type="entry name" value="ChiC_BD"/>
    <property type="match status" value="2"/>
</dbReference>
<evidence type="ECO:0000313" key="5">
    <source>
        <dbReference type="EMBL" id="QWU99012.1"/>
    </source>
</evidence>
<dbReference type="Pfam" id="PF02839">
    <property type="entry name" value="CBM_5_12"/>
    <property type="match status" value="2"/>
</dbReference>
<evidence type="ECO:0000259" key="4">
    <source>
        <dbReference type="SMART" id="SM00495"/>
    </source>
</evidence>
<feature type="compositionally biased region" description="Low complexity" evidence="2">
    <location>
        <begin position="163"/>
        <end position="187"/>
    </location>
</feature>
<dbReference type="Pfam" id="PF00182">
    <property type="entry name" value="Glyco_hydro_19"/>
    <property type="match status" value="1"/>
</dbReference>
<dbReference type="InterPro" id="IPR000726">
    <property type="entry name" value="Glyco_hydro_19_cat"/>
</dbReference>
<keyword evidence="1" id="KW-1015">Disulfide bond</keyword>
<dbReference type="GO" id="GO:0004568">
    <property type="term" value="F:chitinase activity"/>
    <property type="evidence" value="ECO:0007669"/>
    <property type="project" value="InterPro"/>
</dbReference>
<dbReference type="InterPro" id="IPR003610">
    <property type="entry name" value="CBM5/12"/>
</dbReference>